<dbReference type="GO" id="GO:0007165">
    <property type="term" value="P:signal transduction"/>
    <property type="evidence" value="ECO:0007669"/>
    <property type="project" value="InterPro"/>
</dbReference>
<dbReference type="PROSITE" id="PS50851">
    <property type="entry name" value="CHEW"/>
    <property type="match status" value="1"/>
</dbReference>
<dbReference type="GO" id="GO:0006935">
    <property type="term" value="P:chemotaxis"/>
    <property type="evidence" value="ECO:0007669"/>
    <property type="project" value="InterPro"/>
</dbReference>
<dbReference type="Gene3D" id="2.40.50.180">
    <property type="entry name" value="CheA-289, Domain 4"/>
    <property type="match status" value="1"/>
</dbReference>
<sequence length="177" mass="19905">MANPYELLAGLALLREKKRLSQQSHELELQEWSGFKVQIGSLVCLIPCEQVEEVMLPNSVSVARNVPAWVLGVAYFRAQLLTLVDMANLLRGERKTPGASARVFVMRGKQEWFGLQVTAFDGVRHIWSDTQEAPMPPHFDGSWLQYVRQWLALEGETVAVIDAQKLISTLETGEVRA</sequence>
<comment type="caution">
    <text evidence="2">The sequence shown here is derived from an EMBL/GenBank/DDBJ whole genome shotgun (WGS) entry which is preliminary data.</text>
</comment>
<evidence type="ECO:0000313" key="3">
    <source>
        <dbReference type="Proteomes" id="UP000192491"/>
    </source>
</evidence>
<dbReference type="InterPro" id="IPR002545">
    <property type="entry name" value="CheW-lke_dom"/>
</dbReference>
<dbReference type="Proteomes" id="UP000192491">
    <property type="component" value="Unassembled WGS sequence"/>
</dbReference>
<proteinExistence type="predicted"/>
<dbReference type="SUPFAM" id="SSF50341">
    <property type="entry name" value="CheW-like"/>
    <property type="match status" value="1"/>
</dbReference>
<accession>A0A1Y1QC36</accession>
<protein>
    <recommendedName>
        <fullName evidence="1">CheW-like domain-containing protein</fullName>
    </recommendedName>
</protein>
<dbReference type="EMBL" id="MTEJ01000492">
    <property type="protein sequence ID" value="OQX02384.1"/>
    <property type="molecule type" value="Genomic_DNA"/>
</dbReference>
<dbReference type="Pfam" id="PF01584">
    <property type="entry name" value="CheW"/>
    <property type="match status" value="1"/>
</dbReference>
<name>A0A1Y1QC36_9GAMM</name>
<dbReference type="PANTHER" id="PTHR22617:SF43">
    <property type="entry name" value="PROTEIN PILI"/>
    <property type="match status" value="1"/>
</dbReference>
<dbReference type="Gene3D" id="2.30.30.40">
    <property type="entry name" value="SH3 Domains"/>
    <property type="match status" value="1"/>
</dbReference>
<dbReference type="InterPro" id="IPR039315">
    <property type="entry name" value="CheW"/>
</dbReference>
<dbReference type="SMART" id="SM00260">
    <property type="entry name" value="CheW"/>
    <property type="match status" value="1"/>
</dbReference>
<dbReference type="GO" id="GO:0005829">
    <property type="term" value="C:cytosol"/>
    <property type="evidence" value="ECO:0007669"/>
    <property type="project" value="TreeGrafter"/>
</dbReference>
<dbReference type="PANTHER" id="PTHR22617">
    <property type="entry name" value="CHEMOTAXIS SENSOR HISTIDINE KINASE-RELATED"/>
    <property type="match status" value="1"/>
</dbReference>
<evidence type="ECO:0000313" key="2">
    <source>
        <dbReference type="EMBL" id="OQX02384.1"/>
    </source>
</evidence>
<evidence type="ECO:0000259" key="1">
    <source>
        <dbReference type="PROSITE" id="PS50851"/>
    </source>
</evidence>
<dbReference type="AlphaFoldDB" id="A0A1Y1QC36"/>
<gene>
    <name evidence="2" type="ORF">BWK73_42875</name>
</gene>
<organism evidence="2 3">
    <name type="scientific">Thiothrix lacustris</name>
    <dbReference type="NCBI Taxonomy" id="525917"/>
    <lineage>
        <taxon>Bacteria</taxon>
        <taxon>Pseudomonadati</taxon>
        <taxon>Pseudomonadota</taxon>
        <taxon>Gammaproteobacteria</taxon>
        <taxon>Thiotrichales</taxon>
        <taxon>Thiotrichaceae</taxon>
        <taxon>Thiothrix</taxon>
    </lineage>
</organism>
<reference evidence="2 3" key="1">
    <citation type="submission" date="2017-01" db="EMBL/GenBank/DDBJ databases">
        <title>Novel large sulfur bacteria in the metagenomes of groundwater-fed chemosynthetic microbial mats in the Lake Huron basin.</title>
        <authorList>
            <person name="Sharrar A.M."/>
            <person name="Flood B.E."/>
            <person name="Bailey J.V."/>
            <person name="Jones D.S."/>
            <person name="Biddanda B."/>
            <person name="Ruberg S.A."/>
            <person name="Marcus D.N."/>
            <person name="Dick G.J."/>
        </authorList>
    </citation>
    <scope>NUCLEOTIDE SEQUENCE [LARGE SCALE GENOMIC DNA]</scope>
    <source>
        <strain evidence="2">A8</strain>
    </source>
</reference>
<feature type="domain" description="CheW-like" evidence="1">
    <location>
        <begin position="31"/>
        <end position="172"/>
    </location>
</feature>
<dbReference type="InterPro" id="IPR036061">
    <property type="entry name" value="CheW-like_dom_sf"/>
</dbReference>